<dbReference type="InterPro" id="IPR015927">
    <property type="entry name" value="Peptidase_S24_S26A/B/C"/>
</dbReference>
<evidence type="ECO:0000313" key="4">
    <source>
        <dbReference type="Proteomes" id="UP000216189"/>
    </source>
</evidence>
<keyword evidence="4" id="KW-1185">Reference proteome</keyword>
<protein>
    <submittedName>
        <fullName evidence="3">DNA polymerase V</fullName>
    </submittedName>
    <submittedName>
        <fullName evidence="2">SOS-response transcriptional regulator UmuD-like protein</fullName>
    </submittedName>
</protein>
<dbReference type="Pfam" id="PF00717">
    <property type="entry name" value="Peptidase_S24"/>
    <property type="match status" value="1"/>
</dbReference>
<dbReference type="EMBL" id="NPJF01000043">
    <property type="protein sequence ID" value="OYP54415.1"/>
    <property type="molecule type" value="Genomic_DNA"/>
</dbReference>
<reference evidence="2" key="2">
    <citation type="submission" date="2021-08" db="EMBL/GenBank/DDBJ databases">
        <title>Prevotella lacticifex sp. nov., isolated from rumen of cow.</title>
        <authorList>
            <person name="Shinkai T."/>
            <person name="Ikeyama N."/>
            <person name="Kumagai M."/>
            <person name="Ohmori H."/>
            <person name="Sakamoto M."/>
            <person name="Ohkuma M."/>
            <person name="Mitsumori M."/>
        </authorList>
    </citation>
    <scope>NUCLEOTIDE SEQUENCE</scope>
    <source>
        <strain evidence="2">DSM 11371</strain>
    </source>
</reference>
<dbReference type="AlphaFoldDB" id="A0AA37HXI3"/>
<dbReference type="CDD" id="cd06529">
    <property type="entry name" value="S24_LexA-like"/>
    <property type="match status" value="1"/>
</dbReference>
<name>A0AA37HXI3_SEGBR</name>
<reference evidence="3 4" key="1">
    <citation type="submission" date="2017-08" db="EMBL/GenBank/DDBJ databases">
        <title>Comparative genomics of non-oral Prevotella species.</title>
        <authorList>
            <person name="Accetto T."/>
            <person name="Nograsek B."/>
            <person name="Avgustin G."/>
        </authorList>
    </citation>
    <scope>NUCLEOTIDE SEQUENCE [LARGE SCALE GENOMIC DNA]</scope>
    <source>
        <strain evidence="3 4">TC1-1</strain>
    </source>
</reference>
<evidence type="ECO:0000313" key="2">
    <source>
        <dbReference type="EMBL" id="GJG28347.1"/>
    </source>
</evidence>
<accession>A0AA37HXI3</accession>
<dbReference type="PANTHER" id="PTHR33516:SF2">
    <property type="entry name" value="LEXA REPRESSOR-RELATED"/>
    <property type="match status" value="1"/>
</dbReference>
<evidence type="ECO:0000313" key="3">
    <source>
        <dbReference type="EMBL" id="OYP54415.1"/>
    </source>
</evidence>
<dbReference type="RefSeq" id="WP_006281909.1">
    <property type="nucleotide sequence ID" value="NZ_CP091797.1"/>
</dbReference>
<dbReference type="Proteomes" id="UP000216189">
    <property type="component" value="Unassembled WGS sequence"/>
</dbReference>
<dbReference type="NCBIfam" id="NF007621">
    <property type="entry name" value="PRK10276.1"/>
    <property type="match status" value="1"/>
</dbReference>
<dbReference type="EMBL" id="BPTR01000001">
    <property type="protein sequence ID" value="GJG28347.1"/>
    <property type="molecule type" value="Genomic_DNA"/>
</dbReference>
<evidence type="ECO:0000313" key="5">
    <source>
        <dbReference type="Proteomes" id="UP000887043"/>
    </source>
</evidence>
<dbReference type="SUPFAM" id="SSF51306">
    <property type="entry name" value="LexA/Signal peptidase"/>
    <property type="match status" value="1"/>
</dbReference>
<dbReference type="InterPro" id="IPR039418">
    <property type="entry name" value="LexA-like"/>
</dbReference>
<evidence type="ECO:0000259" key="1">
    <source>
        <dbReference type="Pfam" id="PF00717"/>
    </source>
</evidence>
<proteinExistence type="predicted"/>
<feature type="domain" description="Peptidase S24/S26A/S26B/S26C" evidence="1">
    <location>
        <begin position="22"/>
        <end position="136"/>
    </location>
</feature>
<dbReference type="GeneID" id="72478628"/>
<dbReference type="PANTHER" id="PTHR33516">
    <property type="entry name" value="LEXA REPRESSOR"/>
    <property type="match status" value="1"/>
</dbReference>
<dbReference type="InterPro" id="IPR050077">
    <property type="entry name" value="LexA_repressor"/>
</dbReference>
<comment type="caution">
    <text evidence="2">The sequence shown here is derived from an EMBL/GenBank/DDBJ whole genome shotgun (WGS) entry which is preliminary data.</text>
</comment>
<dbReference type="Gene3D" id="2.10.109.10">
    <property type="entry name" value="Umud Fragment, subunit A"/>
    <property type="match status" value="1"/>
</dbReference>
<gene>
    <name evidence="3" type="ORF">CIK91_09255</name>
    <name evidence="2" type="ORF">PRRU23_20470</name>
</gene>
<organism evidence="2 5">
    <name type="scientific">Segatella bryantii</name>
    <name type="common">Prevotella bryantii</name>
    <dbReference type="NCBI Taxonomy" id="77095"/>
    <lineage>
        <taxon>Bacteria</taxon>
        <taxon>Pseudomonadati</taxon>
        <taxon>Bacteroidota</taxon>
        <taxon>Bacteroidia</taxon>
        <taxon>Bacteroidales</taxon>
        <taxon>Prevotellaceae</taxon>
        <taxon>Segatella</taxon>
    </lineage>
</organism>
<dbReference type="InterPro" id="IPR036286">
    <property type="entry name" value="LexA/Signal_pep-like_sf"/>
</dbReference>
<dbReference type="Proteomes" id="UP000887043">
    <property type="component" value="Unassembled WGS sequence"/>
</dbReference>
<sequence>MSNIKIIRGVFDTKQELQHAGVKAGFPSPAEDYIHETLDFNRDYIRHPEASFYGDVEGDSMKDAGLLDGDRVIIDRAVEPHDGSIVVAWWDGGFTMKFLDLTHRKDGYIELRPANPDYPVFKVKDPENFQIWGTVIHLIRTFEKI</sequence>